<evidence type="ECO:0000313" key="2">
    <source>
        <dbReference type="EMBL" id="BAD88206.1"/>
    </source>
</evidence>
<dbReference type="Proteomes" id="UP000817658">
    <property type="component" value="Chromosome 1"/>
</dbReference>
<evidence type="ECO:0000313" key="4">
    <source>
        <dbReference type="Proteomes" id="UP000000763"/>
    </source>
</evidence>
<gene>
    <name evidence="2" type="ORF">B1166B08.9</name>
    <name evidence="3" type="ORF">P0014E04.46</name>
</gene>
<evidence type="ECO:0000256" key="1">
    <source>
        <dbReference type="SAM" id="MobiDB-lite"/>
    </source>
</evidence>
<reference evidence="3" key="1">
    <citation type="journal article" date="2002" name="Nature">
        <title>The genome sequence and structure of rice chromosome 1.</title>
        <authorList>
            <person name="Sasaki T."/>
            <person name="Matsumoto T."/>
            <person name="Yamamoto K."/>
            <person name="Sakata K."/>
            <person name="Baba T."/>
            <person name="Katayose Y."/>
            <person name="Wu J."/>
            <person name="Niimura Y."/>
            <person name="Cheng Z."/>
            <person name="Nagamura Y."/>
            <person name="Antonio B.A."/>
            <person name="Kanamori H."/>
            <person name="Hosokawa S."/>
            <person name="Masukawa M."/>
            <person name="Arikawa K."/>
            <person name="Chiden Y."/>
            <person name="Hayashi M."/>
            <person name="Okamoto M."/>
            <person name="Ando T."/>
            <person name="Aoki H."/>
            <person name="Arita K."/>
            <person name="Hamada M."/>
            <person name="Harada C."/>
            <person name="Hijishita S."/>
            <person name="Honda M."/>
            <person name="Ichikawa Y."/>
            <person name="Idonuma A."/>
            <person name="Iijima M."/>
            <person name="Ikeda M."/>
            <person name="Ikeno M."/>
            <person name="Itoh S."/>
            <person name="Itoh T."/>
            <person name="Itoh Y."/>
            <person name="Itoh Y."/>
            <person name="Iwabuchi A."/>
            <person name="Kamiya K."/>
            <person name="Karasawa W."/>
            <person name="Katagiri S."/>
            <person name="Kikuta A."/>
            <person name="Kobayashi N."/>
            <person name="Kono I."/>
            <person name="Machita K."/>
            <person name="Maehara T."/>
            <person name="Mizuno H."/>
            <person name="Mizubayashi T."/>
            <person name="Mukai Y."/>
            <person name="Nagasaki H."/>
            <person name="Nakashima M."/>
            <person name="Nakama Y."/>
            <person name="Nakamichi Y."/>
            <person name="Nakamura M."/>
            <person name="Namiki N."/>
            <person name="Negishi M."/>
            <person name="Ohta I."/>
            <person name="Ono N."/>
            <person name="Saji S."/>
            <person name="Sakai K."/>
            <person name="Shibata M."/>
            <person name="Shimokawa T."/>
            <person name="Shomura A."/>
            <person name="Song J."/>
            <person name="Takazaki Y."/>
            <person name="Terasawa K."/>
            <person name="Tsuji K."/>
            <person name="Waki K."/>
            <person name="Yamagata H."/>
            <person name="Yamane H."/>
            <person name="Yoshiki S."/>
            <person name="Yoshihara R."/>
            <person name="Yukawa K."/>
            <person name="Zhong H."/>
            <person name="Iwama H."/>
            <person name="Endo T."/>
            <person name="Ito H."/>
            <person name="Hahn J.H."/>
            <person name="Kim H.I."/>
            <person name="Eun M.Y."/>
            <person name="Yano M."/>
            <person name="Jiang J."/>
            <person name="Gojobori T."/>
        </authorList>
    </citation>
    <scope>NUCLEOTIDE SEQUENCE</scope>
</reference>
<evidence type="ECO:0000313" key="3">
    <source>
        <dbReference type="EMBL" id="BAD88241.1"/>
    </source>
</evidence>
<dbReference type="AlphaFoldDB" id="Q5JJW6"/>
<dbReference type="EMBL" id="AP004360">
    <property type="protein sequence ID" value="BAD88206.1"/>
    <property type="molecule type" value="Genomic_DNA"/>
</dbReference>
<dbReference type="EMBL" id="AP004362">
    <property type="protein sequence ID" value="BAD88241.1"/>
    <property type="molecule type" value="Genomic_DNA"/>
</dbReference>
<proteinExistence type="predicted"/>
<sequence length="61" mass="6336">MLSHSHCRWRLPMTLAARVRGIGFLEVPVLVALEGGPGVTGRTGGNGRRAAAGDAGQQLGR</sequence>
<reference evidence="4" key="2">
    <citation type="journal article" date="2005" name="Nature">
        <title>The map-based sequence of the rice genome.</title>
        <authorList>
            <consortium name="International rice genome sequencing project (IRGSP)"/>
            <person name="Matsumoto T."/>
            <person name="Wu J."/>
            <person name="Kanamori H."/>
            <person name="Katayose Y."/>
            <person name="Fujisawa M."/>
            <person name="Namiki N."/>
            <person name="Mizuno H."/>
            <person name="Yamamoto K."/>
            <person name="Antonio B.A."/>
            <person name="Baba T."/>
            <person name="Sakata K."/>
            <person name="Nagamura Y."/>
            <person name="Aoki H."/>
            <person name="Arikawa K."/>
            <person name="Arita K."/>
            <person name="Bito T."/>
            <person name="Chiden Y."/>
            <person name="Fujitsuka N."/>
            <person name="Fukunaka R."/>
            <person name="Hamada M."/>
            <person name="Harada C."/>
            <person name="Hayashi A."/>
            <person name="Hijishita S."/>
            <person name="Honda M."/>
            <person name="Hosokawa S."/>
            <person name="Ichikawa Y."/>
            <person name="Idonuma A."/>
            <person name="Iijima M."/>
            <person name="Ikeda M."/>
            <person name="Ikeno M."/>
            <person name="Ito K."/>
            <person name="Ito S."/>
            <person name="Ito T."/>
            <person name="Ito Y."/>
            <person name="Ito Y."/>
            <person name="Iwabuchi A."/>
            <person name="Kamiya K."/>
            <person name="Karasawa W."/>
            <person name="Kurita K."/>
            <person name="Katagiri S."/>
            <person name="Kikuta A."/>
            <person name="Kobayashi H."/>
            <person name="Kobayashi N."/>
            <person name="Machita K."/>
            <person name="Maehara T."/>
            <person name="Masukawa M."/>
            <person name="Mizubayashi T."/>
            <person name="Mukai Y."/>
            <person name="Nagasaki H."/>
            <person name="Nagata Y."/>
            <person name="Naito S."/>
            <person name="Nakashima M."/>
            <person name="Nakama Y."/>
            <person name="Nakamichi Y."/>
            <person name="Nakamura M."/>
            <person name="Meguro A."/>
            <person name="Negishi M."/>
            <person name="Ohta I."/>
            <person name="Ohta T."/>
            <person name="Okamoto M."/>
            <person name="Ono N."/>
            <person name="Saji S."/>
            <person name="Sakaguchi M."/>
            <person name="Sakai K."/>
            <person name="Shibata M."/>
            <person name="Shimokawa T."/>
            <person name="Song J."/>
            <person name="Takazaki Y."/>
            <person name="Terasawa K."/>
            <person name="Tsugane M."/>
            <person name="Tsuji K."/>
            <person name="Ueda S."/>
            <person name="Waki K."/>
            <person name="Yamagata H."/>
            <person name="Yamamoto M."/>
            <person name="Yamamoto S."/>
            <person name="Yamane H."/>
            <person name="Yoshiki S."/>
            <person name="Yoshihara R."/>
            <person name="Yukawa K."/>
            <person name="Zhong H."/>
            <person name="Yano M."/>
            <person name="Yuan Q."/>
            <person name="Ouyang S."/>
            <person name="Liu J."/>
            <person name="Jones K.M."/>
            <person name="Gansberger K."/>
            <person name="Moffat K."/>
            <person name="Hill J."/>
            <person name="Bera J."/>
            <person name="Fadrosh D."/>
            <person name="Jin S."/>
            <person name="Johri S."/>
            <person name="Kim M."/>
            <person name="Overton L."/>
            <person name="Reardon M."/>
            <person name="Tsitrin T."/>
            <person name="Vuong H."/>
            <person name="Weaver B."/>
            <person name="Ciecko A."/>
            <person name="Tallon L."/>
            <person name="Jackson J."/>
            <person name="Pai G."/>
            <person name="Aken S.V."/>
            <person name="Utterback T."/>
            <person name="Reidmuller S."/>
            <person name="Feldblyum T."/>
            <person name="Hsiao J."/>
            <person name="Zismann V."/>
            <person name="Iobst S."/>
            <person name="de Vazeille A.R."/>
            <person name="Buell C.R."/>
            <person name="Ying K."/>
            <person name="Li Y."/>
            <person name="Lu T."/>
            <person name="Huang Y."/>
            <person name="Zhao Q."/>
            <person name="Feng Q."/>
            <person name="Zhang L."/>
            <person name="Zhu J."/>
            <person name="Weng Q."/>
            <person name="Mu J."/>
            <person name="Lu Y."/>
            <person name="Fan D."/>
            <person name="Liu Y."/>
            <person name="Guan J."/>
            <person name="Zhang Y."/>
            <person name="Yu S."/>
            <person name="Liu X."/>
            <person name="Zhang Y."/>
            <person name="Hong G."/>
            <person name="Han B."/>
            <person name="Choisne N."/>
            <person name="Demange N."/>
            <person name="Orjeda G."/>
            <person name="Samain S."/>
            <person name="Cattolico L."/>
            <person name="Pelletier E."/>
            <person name="Couloux A."/>
            <person name="Segurens B."/>
            <person name="Wincker P."/>
            <person name="D'Hont A."/>
            <person name="Scarpelli C."/>
            <person name="Weissenbach J."/>
            <person name="Salanoubat M."/>
            <person name="Quetier F."/>
            <person name="Yu Y."/>
            <person name="Kim H.R."/>
            <person name="Rambo T."/>
            <person name="Currie J."/>
            <person name="Collura K."/>
            <person name="Luo M."/>
            <person name="Yang T."/>
            <person name="Ammiraju J.S.S."/>
            <person name="Engler F."/>
            <person name="Soderlund C."/>
            <person name="Wing R.A."/>
            <person name="Palmer L.E."/>
            <person name="de la Bastide M."/>
            <person name="Spiegel L."/>
            <person name="Nascimento L."/>
            <person name="Zutavern T."/>
            <person name="O'Shaughnessy A."/>
            <person name="Dike S."/>
            <person name="Dedhia N."/>
            <person name="Preston R."/>
            <person name="Balija V."/>
            <person name="McCombie W.R."/>
            <person name="Chow T."/>
            <person name="Chen H."/>
            <person name="Chung M."/>
            <person name="Chen C."/>
            <person name="Shaw J."/>
            <person name="Wu H."/>
            <person name="Hsiao K."/>
            <person name="Chao Y."/>
            <person name="Chu M."/>
            <person name="Cheng C."/>
            <person name="Hour A."/>
            <person name="Lee P."/>
            <person name="Lin S."/>
            <person name="Lin Y."/>
            <person name="Liou J."/>
            <person name="Liu S."/>
            <person name="Hsing Y."/>
            <person name="Raghuvanshi S."/>
            <person name="Mohanty A."/>
            <person name="Bharti A.K."/>
            <person name="Gaur A."/>
            <person name="Gupta V."/>
            <person name="Kumar D."/>
            <person name="Ravi V."/>
            <person name="Vij S."/>
            <person name="Kapur A."/>
            <person name="Khurana P."/>
            <person name="Khurana P."/>
            <person name="Khurana J.P."/>
            <person name="Tyagi A.K."/>
            <person name="Gaikwad K."/>
            <person name="Singh A."/>
            <person name="Dalal V."/>
            <person name="Srivastava S."/>
            <person name="Dixit A."/>
            <person name="Pal A.K."/>
            <person name="Ghazi I.A."/>
            <person name="Yadav M."/>
            <person name="Pandit A."/>
            <person name="Bhargava A."/>
            <person name="Sureshbabu K."/>
            <person name="Batra K."/>
            <person name="Sharma T.R."/>
            <person name="Mohapatra T."/>
            <person name="Singh N.K."/>
            <person name="Messing J."/>
            <person name="Nelson A.B."/>
            <person name="Fuks G."/>
            <person name="Kavchok S."/>
            <person name="Keizer G."/>
            <person name="Linton E."/>
            <person name="Llaca V."/>
            <person name="Song R."/>
            <person name="Tanyolac B."/>
            <person name="Young S."/>
            <person name="Ho-Il K."/>
            <person name="Hahn J.H."/>
            <person name="Sangsakoo G."/>
            <person name="Vanavichit A."/>
            <person name="de Mattos Luiz.A.T."/>
            <person name="Zimmer P.D."/>
            <person name="Malone G."/>
            <person name="Dellagostin O."/>
            <person name="de Oliveira A.C."/>
            <person name="Bevan M."/>
            <person name="Bancroft I."/>
            <person name="Minx P."/>
            <person name="Cordum H."/>
            <person name="Wilson R."/>
            <person name="Cheng Z."/>
            <person name="Jin W."/>
            <person name="Jiang J."/>
            <person name="Leong S.A."/>
            <person name="Iwama H."/>
            <person name="Gojobori T."/>
            <person name="Itoh T."/>
            <person name="Niimura Y."/>
            <person name="Fujii Y."/>
            <person name="Habara T."/>
            <person name="Sakai H."/>
            <person name="Sato Y."/>
            <person name="Wilson G."/>
            <person name="Kumar K."/>
            <person name="McCouch S."/>
            <person name="Juretic N."/>
            <person name="Hoen D."/>
            <person name="Wright S."/>
            <person name="Bruskiewich R."/>
            <person name="Bureau T."/>
            <person name="Miyao A."/>
            <person name="Hirochika H."/>
            <person name="Nishikawa T."/>
            <person name="Kadowaki K."/>
            <person name="Sugiura M."/>
            <person name="Burr B."/>
            <person name="Sasaki T."/>
        </authorList>
    </citation>
    <scope>NUCLEOTIDE SEQUENCE [LARGE SCALE GENOMIC DNA]</scope>
    <source>
        <strain evidence="4">cv. Nipponbare</strain>
    </source>
</reference>
<name>Q5JJW6_ORYSJ</name>
<protein>
    <submittedName>
        <fullName evidence="3">Uncharacterized protein</fullName>
    </submittedName>
</protein>
<feature type="compositionally biased region" description="Gly residues" evidence="1">
    <location>
        <begin position="37"/>
        <end position="47"/>
    </location>
</feature>
<dbReference type="Proteomes" id="UP000000763">
    <property type="component" value="Chromosome 1"/>
</dbReference>
<feature type="compositionally biased region" description="Low complexity" evidence="1">
    <location>
        <begin position="48"/>
        <end position="61"/>
    </location>
</feature>
<accession>Q5JJW6</accession>
<reference evidence="4" key="3">
    <citation type="journal article" date="2008" name="Nucleic Acids Res.">
        <title>The rice annotation project database (RAP-DB): 2008 update.</title>
        <authorList>
            <consortium name="The rice annotation project (RAP)"/>
        </authorList>
    </citation>
    <scope>GENOME REANNOTATION</scope>
    <source>
        <strain evidence="4">cv. Nipponbare</strain>
    </source>
</reference>
<feature type="region of interest" description="Disordered" evidence="1">
    <location>
        <begin position="37"/>
        <end position="61"/>
    </location>
</feature>
<organism evidence="3">
    <name type="scientific">Oryza sativa subsp. japonica</name>
    <name type="common">Rice</name>
    <dbReference type="NCBI Taxonomy" id="39947"/>
    <lineage>
        <taxon>Eukaryota</taxon>
        <taxon>Viridiplantae</taxon>
        <taxon>Streptophyta</taxon>
        <taxon>Embryophyta</taxon>
        <taxon>Tracheophyta</taxon>
        <taxon>Spermatophyta</taxon>
        <taxon>Magnoliopsida</taxon>
        <taxon>Liliopsida</taxon>
        <taxon>Poales</taxon>
        <taxon>Poaceae</taxon>
        <taxon>BOP clade</taxon>
        <taxon>Oryzoideae</taxon>
        <taxon>Oryzeae</taxon>
        <taxon>Oryzinae</taxon>
        <taxon>Oryza</taxon>
        <taxon>Oryza sativa</taxon>
    </lineage>
</organism>